<proteinExistence type="predicted"/>
<comment type="caution">
    <text evidence="2">The sequence shown here is derived from an EMBL/GenBank/DDBJ whole genome shotgun (WGS) entry which is preliminary data.</text>
</comment>
<keyword evidence="3" id="KW-1185">Reference proteome</keyword>
<organism evidence="2 3">
    <name type="scientific">Marinifilum caeruleilacunae</name>
    <dbReference type="NCBI Taxonomy" id="2499076"/>
    <lineage>
        <taxon>Bacteria</taxon>
        <taxon>Pseudomonadati</taxon>
        <taxon>Bacteroidota</taxon>
        <taxon>Bacteroidia</taxon>
        <taxon>Marinilabiliales</taxon>
        <taxon>Marinifilaceae</taxon>
    </lineage>
</organism>
<feature type="transmembrane region" description="Helical" evidence="1">
    <location>
        <begin position="131"/>
        <end position="149"/>
    </location>
</feature>
<keyword evidence="1" id="KW-1133">Transmembrane helix</keyword>
<name>A0ABX1WZ92_9BACT</name>
<protein>
    <submittedName>
        <fullName evidence="2">Uncharacterized protein</fullName>
    </submittedName>
</protein>
<keyword evidence="1" id="KW-0472">Membrane</keyword>
<feature type="transmembrane region" description="Helical" evidence="1">
    <location>
        <begin position="71"/>
        <end position="94"/>
    </location>
</feature>
<feature type="transmembrane region" description="Helical" evidence="1">
    <location>
        <begin position="32"/>
        <end position="50"/>
    </location>
</feature>
<dbReference type="EMBL" id="RZNH01000033">
    <property type="protein sequence ID" value="NOU61389.1"/>
    <property type="molecule type" value="Genomic_DNA"/>
</dbReference>
<reference evidence="2 3" key="1">
    <citation type="submission" date="2018-12" db="EMBL/GenBank/DDBJ databases">
        <title>Marinifilum JC070 sp. nov., a marine bacterium isolated from Yongle Blue Hole in the South China Sea.</title>
        <authorList>
            <person name="Fu T."/>
        </authorList>
    </citation>
    <scope>NUCLEOTIDE SEQUENCE [LARGE SCALE GENOMIC DNA]</scope>
    <source>
        <strain evidence="2 3">JC070</strain>
    </source>
</reference>
<feature type="transmembrane region" description="Helical" evidence="1">
    <location>
        <begin position="100"/>
        <end position="122"/>
    </location>
</feature>
<dbReference type="Proteomes" id="UP000732105">
    <property type="component" value="Unassembled WGS sequence"/>
</dbReference>
<sequence>MKKTEKILAIVAVLSVLLNLSTVPFSAVLTTISFTGLSLLYMYLSFALFNNISFRQILKKESYQEVSRIRIFATVLTGMALSVCLIGILFKLLLYPFAEINLITGLNGLSIAIIVSAIMYVIRKDKFYVSILKRIMIVGAVGILFTLTSREQIIDIKYRNHPEHKEALKKAWADPENQELWKKAEEESLKMHNEK</sequence>
<evidence type="ECO:0000313" key="3">
    <source>
        <dbReference type="Proteomes" id="UP000732105"/>
    </source>
</evidence>
<accession>A0ABX1WZ92</accession>
<gene>
    <name evidence="2" type="ORF">ELS83_16395</name>
</gene>
<evidence type="ECO:0000256" key="1">
    <source>
        <dbReference type="SAM" id="Phobius"/>
    </source>
</evidence>
<dbReference type="RefSeq" id="WP_171596653.1">
    <property type="nucleotide sequence ID" value="NZ_RZNH01000033.1"/>
</dbReference>
<evidence type="ECO:0000313" key="2">
    <source>
        <dbReference type="EMBL" id="NOU61389.1"/>
    </source>
</evidence>
<keyword evidence="1" id="KW-0812">Transmembrane</keyword>